<name>A0A3G5A424_9VIRU</name>
<gene>
    <name evidence="1" type="ORF">Harvfovirus71_7</name>
</gene>
<proteinExistence type="predicted"/>
<organism evidence="1">
    <name type="scientific">Harvfovirus sp</name>
    <dbReference type="NCBI Taxonomy" id="2487768"/>
    <lineage>
        <taxon>Viruses</taxon>
        <taxon>Varidnaviria</taxon>
        <taxon>Bamfordvirae</taxon>
        <taxon>Nucleocytoviricota</taxon>
        <taxon>Megaviricetes</taxon>
        <taxon>Imitervirales</taxon>
        <taxon>Mimiviridae</taxon>
        <taxon>Klosneuvirinae</taxon>
    </lineage>
</organism>
<accession>A0A3G5A424</accession>
<protein>
    <submittedName>
        <fullName evidence="1">Uncharacterized protein</fullName>
    </submittedName>
</protein>
<dbReference type="EMBL" id="MK072313">
    <property type="protein sequence ID" value="AYV81872.1"/>
    <property type="molecule type" value="Genomic_DNA"/>
</dbReference>
<evidence type="ECO:0000313" key="1">
    <source>
        <dbReference type="EMBL" id="AYV81872.1"/>
    </source>
</evidence>
<reference evidence="1" key="1">
    <citation type="submission" date="2018-10" db="EMBL/GenBank/DDBJ databases">
        <title>Hidden diversity of soil giant viruses.</title>
        <authorList>
            <person name="Schulz F."/>
            <person name="Alteio L."/>
            <person name="Goudeau D."/>
            <person name="Ryan E.M."/>
            <person name="Malmstrom R.R."/>
            <person name="Blanchard J."/>
            <person name="Woyke T."/>
        </authorList>
    </citation>
    <scope>NUCLEOTIDE SEQUENCE</scope>
    <source>
        <strain evidence="1">HAV1</strain>
    </source>
</reference>
<sequence length="288" mass="32530">MSINYRHKYEKYKQKYIRLKITQIGGSKTITLSTGISSLVGFLSILDSGKLISTEMRSTKVNEKPLTDDENKDTMIESARQTLCTLIDNISIYPGGDEQRGDLNWFFVMEPTNSNIEFDRNDVVKSIKGTWADYIFVFQYDLEELNNKFVSVMPTTSHYFVGDNIDDVIKKHPTVGPGLLGTLKKRNAYFVFYGDGVCPNSTFPIPDSVAVTLYVVPLDKHLVGIYYKEGSIPEIPTQLFDKYLKQGVVISAIPKKIIEPEVPEPKKPEPVAIIDPLQGVQDYLSQIE</sequence>